<feature type="domain" description="Helicase C-terminal" evidence="9">
    <location>
        <begin position="1104"/>
        <end position="1258"/>
    </location>
</feature>
<evidence type="ECO:0000259" key="9">
    <source>
        <dbReference type="PROSITE" id="PS51194"/>
    </source>
</evidence>
<evidence type="ECO:0000313" key="10">
    <source>
        <dbReference type="EMBL" id="KEH22453.1"/>
    </source>
</evidence>
<reference evidence="14" key="4">
    <citation type="journal article" date="2018" name="Nat. Plants">
        <title>Whole-genome landscape of Medicago truncatula symbiotic genes.</title>
        <authorList>
            <person name="Pecrix Y."/>
            <person name="Staton S.E."/>
            <person name="Sallet E."/>
            <person name="Lelandais-Briere C."/>
            <person name="Moreau S."/>
            <person name="Carrere S."/>
            <person name="Blein T."/>
            <person name="Jardinaud M.F."/>
            <person name="Latrasse D."/>
            <person name="Zouine M."/>
            <person name="Zahm M."/>
            <person name="Kreplak J."/>
            <person name="Mayjonade B."/>
            <person name="Satge C."/>
            <person name="Perez M."/>
            <person name="Cauet S."/>
            <person name="Marande W."/>
            <person name="Chantry-Darmon C."/>
            <person name="Lopez-Roques C."/>
            <person name="Bouchez O."/>
            <person name="Berard A."/>
            <person name="Debelle F."/>
            <person name="Munos S."/>
            <person name="Bendahmane A."/>
            <person name="Berges H."/>
            <person name="Niebel A."/>
            <person name="Buitink J."/>
            <person name="Frugier F."/>
            <person name="Benhamed M."/>
            <person name="Crespi M."/>
            <person name="Gouzy J."/>
            <person name="Gamas P."/>
        </authorList>
    </citation>
    <scope>NUCLEOTIDE SEQUENCE [LARGE SCALE GENOMIC DNA]</scope>
    <source>
        <strain evidence="14">cv. Jemalong A17</strain>
    </source>
</reference>
<reference evidence="12" key="3">
    <citation type="submission" date="2015-04" db="UniProtKB">
        <authorList>
            <consortium name="EnsemblPlants"/>
        </authorList>
    </citation>
    <scope>IDENTIFICATION</scope>
    <source>
        <strain evidence="12">cv. Jemalong A17</strain>
    </source>
</reference>
<dbReference type="STRING" id="3880.A0A072U020"/>
<dbReference type="InterPro" id="IPR044567">
    <property type="entry name" value="CLSY/DRD1"/>
</dbReference>
<dbReference type="GO" id="GO:0016787">
    <property type="term" value="F:hydrolase activity"/>
    <property type="evidence" value="ECO:0007669"/>
    <property type="project" value="UniProtKB-KW"/>
</dbReference>
<dbReference type="Gene3D" id="3.40.50.10810">
    <property type="entry name" value="Tandem AAA-ATPase domain"/>
    <property type="match status" value="1"/>
</dbReference>
<organism evidence="10 13">
    <name type="scientific">Medicago truncatula</name>
    <name type="common">Barrel medic</name>
    <name type="synonym">Medicago tribuloides</name>
    <dbReference type="NCBI Taxonomy" id="3880"/>
    <lineage>
        <taxon>Eukaryota</taxon>
        <taxon>Viridiplantae</taxon>
        <taxon>Streptophyta</taxon>
        <taxon>Embryophyta</taxon>
        <taxon>Tracheophyta</taxon>
        <taxon>Spermatophyta</taxon>
        <taxon>Magnoliopsida</taxon>
        <taxon>eudicotyledons</taxon>
        <taxon>Gunneridae</taxon>
        <taxon>Pentapetalae</taxon>
        <taxon>rosids</taxon>
        <taxon>fabids</taxon>
        <taxon>Fabales</taxon>
        <taxon>Fabaceae</taxon>
        <taxon>Papilionoideae</taxon>
        <taxon>50 kb inversion clade</taxon>
        <taxon>NPAAA clade</taxon>
        <taxon>Hologalegina</taxon>
        <taxon>IRL clade</taxon>
        <taxon>Trifolieae</taxon>
        <taxon>Medicago</taxon>
    </lineage>
</organism>
<dbReference type="Gramene" id="rna39963">
    <property type="protein sequence ID" value="RHN45587.1"/>
    <property type="gene ID" value="gene39963"/>
</dbReference>
<keyword evidence="2" id="KW-0547">Nucleotide-binding</keyword>
<reference evidence="10 13" key="1">
    <citation type="journal article" date="2011" name="Nature">
        <title>The Medicago genome provides insight into the evolution of rhizobial symbioses.</title>
        <authorList>
            <person name="Young N.D."/>
            <person name="Debelle F."/>
            <person name="Oldroyd G.E."/>
            <person name="Geurts R."/>
            <person name="Cannon S.B."/>
            <person name="Udvardi M.K."/>
            <person name="Benedito V.A."/>
            <person name="Mayer K.F."/>
            <person name="Gouzy J."/>
            <person name="Schoof H."/>
            <person name="Van de Peer Y."/>
            <person name="Proost S."/>
            <person name="Cook D.R."/>
            <person name="Meyers B.C."/>
            <person name="Spannagl M."/>
            <person name="Cheung F."/>
            <person name="De Mita S."/>
            <person name="Krishnakumar V."/>
            <person name="Gundlach H."/>
            <person name="Zhou S."/>
            <person name="Mudge J."/>
            <person name="Bharti A.K."/>
            <person name="Murray J.D."/>
            <person name="Naoumkina M.A."/>
            <person name="Rosen B."/>
            <person name="Silverstein K.A."/>
            <person name="Tang H."/>
            <person name="Rombauts S."/>
            <person name="Zhao P.X."/>
            <person name="Zhou P."/>
            <person name="Barbe V."/>
            <person name="Bardou P."/>
            <person name="Bechner M."/>
            <person name="Bellec A."/>
            <person name="Berger A."/>
            <person name="Berges H."/>
            <person name="Bidwell S."/>
            <person name="Bisseling T."/>
            <person name="Choisne N."/>
            <person name="Couloux A."/>
            <person name="Denny R."/>
            <person name="Deshpande S."/>
            <person name="Dai X."/>
            <person name="Doyle J.J."/>
            <person name="Dudez A.M."/>
            <person name="Farmer A.D."/>
            <person name="Fouteau S."/>
            <person name="Franken C."/>
            <person name="Gibelin C."/>
            <person name="Gish J."/>
            <person name="Goldstein S."/>
            <person name="Gonzalez A.J."/>
            <person name="Green P.J."/>
            <person name="Hallab A."/>
            <person name="Hartog M."/>
            <person name="Hua A."/>
            <person name="Humphray S.J."/>
            <person name="Jeong D.H."/>
            <person name="Jing Y."/>
            <person name="Jocker A."/>
            <person name="Kenton S.M."/>
            <person name="Kim D.J."/>
            <person name="Klee K."/>
            <person name="Lai H."/>
            <person name="Lang C."/>
            <person name="Lin S."/>
            <person name="Macmil S.L."/>
            <person name="Magdelenat G."/>
            <person name="Matthews L."/>
            <person name="McCorrison J."/>
            <person name="Monaghan E.L."/>
            <person name="Mun J.H."/>
            <person name="Najar F.Z."/>
            <person name="Nicholson C."/>
            <person name="Noirot C."/>
            <person name="O'Bleness M."/>
            <person name="Paule C.R."/>
            <person name="Poulain J."/>
            <person name="Prion F."/>
            <person name="Qin B."/>
            <person name="Qu C."/>
            <person name="Retzel E.F."/>
            <person name="Riddle C."/>
            <person name="Sallet E."/>
            <person name="Samain S."/>
            <person name="Samson N."/>
            <person name="Sanders I."/>
            <person name="Saurat O."/>
            <person name="Scarpelli C."/>
            <person name="Schiex T."/>
            <person name="Segurens B."/>
            <person name="Severin A.J."/>
            <person name="Sherrier D.J."/>
            <person name="Shi R."/>
            <person name="Sims S."/>
            <person name="Singer S.R."/>
            <person name="Sinharoy S."/>
            <person name="Sterck L."/>
            <person name="Viollet A."/>
            <person name="Wang B.B."/>
            <person name="Wang K."/>
            <person name="Wang M."/>
            <person name="Wang X."/>
            <person name="Warfsmann J."/>
            <person name="Weissenbach J."/>
            <person name="White D.D."/>
            <person name="White J.D."/>
            <person name="Wiley G.B."/>
            <person name="Wincker P."/>
            <person name="Xing Y."/>
            <person name="Yang L."/>
            <person name="Yao Z."/>
            <person name="Ying F."/>
            <person name="Zhai J."/>
            <person name="Zhou L."/>
            <person name="Zuber A."/>
            <person name="Denarie J."/>
            <person name="Dixon R.A."/>
            <person name="May G.D."/>
            <person name="Schwartz D.C."/>
            <person name="Rogers J."/>
            <person name="Quetier F."/>
            <person name="Town C.D."/>
            <person name="Roe B.A."/>
        </authorList>
    </citation>
    <scope>NUCLEOTIDE SEQUENCE [LARGE SCALE GENOMIC DNA]</scope>
    <source>
        <strain evidence="10">A17</strain>
        <strain evidence="12 13">cv. Jemalong A17</strain>
    </source>
</reference>
<dbReference type="InterPro" id="IPR038718">
    <property type="entry name" value="SNF2-like_sf"/>
</dbReference>
<evidence type="ECO:0000256" key="5">
    <source>
        <dbReference type="ARBA" id="ARBA00022840"/>
    </source>
</evidence>
<keyword evidence="6" id="KW-0539">Nucleus</keyword>
<evidence type="ECO:0000256" key="7">
    <source>
        <dbReference type="SAM" id="MobiDB-lite"/>
    </source>
</evidence>
<dbReference type="PROSITE" id="PS51192">
    <property type="entry name" value="HELICASE_ATP_BIND_1"/>
    <property type="match status" value="1"/>
</dbReference>
<dbReference type="EMBL" id="PSQE01000007">
    <property type="protein sequence ID" value="RHN45587.1"/>
    <property type="molecule type" value="Genomic_DNA"/>
</dbReference>
<keyword evidence="5" id="KW-0067">ATP-binding</keyword>
<keyword evidence="4 11" id="KW-0347">Helicase</keyword>
<evidence type="ECO:0000256" key="6">
    <source>
        <dbReference type="ARBA" id="ARBA00023242"/>
    </source>
</evidence>
<evidence type="ECO:0000313" key="14">
    <source>
        <dbReference type="Proteomes" id="UP000265566"/>
    </source>
</evidence>
<dbReference type="InterPro" id="IPR000330">
    <property type="entry name" value="SNF2_N"/>
</dbReference>
<dbReference type="Pfam" id="PF00271">
    <property type="entry name" value="Helicase_C"/>
    <property type="match status" value="1"/>
</dbReference>
<dbReference type="InterPro" id="IPR049730">
    <property type="entry name" value="SNF2/RAD54-like_C"/>
</dbReference>
<dbReference type="Proteomes" id="UP000002051">
    <property type="component" value="Unassembled WGS sequence"/>
</dbReference>
<comment type="subcellular location">
    <subcellularLocation>
        <location evidence="1">Nucleus</location>
    </subcellularLocation>
</comment>
<dbReference type="OrthoDB" id="2020972at2759"/>
<sequence length="1303" mass="148244">MAGVSSRTRSRNVFLLGVSSRTRSKNVPLFSCVPLVGSSKRRKNVLNSVSGSKKRKVEEEEEEEEEPFVVPKNVEVISLDYDDGDEKGSEHCDERSVDFEKKVESDEIGEKDEREVKEESFVVPKNGEVISIDDDDKDEEGLLQCDEKMFEGCVDVEKEVQTEESGGGCDEIDAKDRNIVDDDEDVDGSDEDDSEEEDDDDDESEENETSDEDFMVDEVNEISESDDESSSGSSSVDDDDAEEEEEEEEEEEVEEEKKGRQKYFNVMEELAREANNKHSESSYVDVDVDVDDGEEEEEEEEEEDKGEDLSKIWEEFSNGLLEMVREVEDQKCVISETNNVEVNIENSPSSVCNDVSEHADHSNLITFEKKDYFDPVKGCSSSKGNGESKKRESKSVGIKMQNVSNKYDFQFVADQPISFVHSKVHKGESNNANAKAKSKDDAKVYENVNVNVGDSDEGKQKHVKGLGVGGVSSPQAKQEKMRDSDKPKMTENKGGDCKSRFRIRNGEKKESMNNNGLTKMFVPKELCLAKLLAECFWGNKNTMKKDSIVLEVKDGNDDWRDRDTRSPPVCVETPPQIWSLKKVEEVQKTKEELEQEPLWDQMDTALRESEAESMIGNLGTNDMRNPSTLCEHDTCFDDQIGVYCRWCGVVVTEIKYVSQLVMDRFPSEGSGKRASFDDSVNVSHFDGSQFNVSDGEPETNFSHNEGTVWDLIPDDVKETLYPHQLEGFEFIWKNLTGHIDLHKLSKTNPRREGGCIISHAPGTGKTRLTIMFLMSYLKVFPKCLPVIVAPASLLLTWEDEFKKWDIGVPFHNLNNLKLSGKEHDDAVDFVNWSNKRLSKDTTRMVKLISWYKEKSILGISYNLYEKLAGEGGSKRRKKRKHTNVEKRKQNGDMRNALLESPGLLVLDEGHIPRNERSLIWKVLSKIQTRKRIILSGTPFQNNFLELYNILSLVKPSFPNTIPHELKKFCLKQEYKKVSEEWSWEADYGNSTCNPSDHKIKQLKLLMDPFVHVHKGAILQKKLPGIRNCKLTLKPDSLQKQILDSIQSRQNALIFERKLTMASIHPYLFLECDLLKEEESVVDKDQLEKLRLNPYVGVKTKFLVEFVRLCDAVKEKVLVFSQLIRPLCLIIDQLSHISLNWTVGKEILFMHGEVSLKDRQSLIHSFNDANSQAKILLASTNACSEGISLVGASRVVLLDVVWNPSVDRQAISRAYRIGQKKVVYTYHLLTEGTAEKIKHRKQAEKHRLSELVFSAKNADKDKSKSCAVNFEDRILDQLKQHETFKDVFVTVQSKERDLVESFGS</sequence>
<dbReference type="EMBL" id="CM001223">
    <property type="protein sequence ID" value="KEH22453.1"/>
    <property type="molecule type" value="Genomic_DNA"/>
</dbReference>
<feature type="region of interest" description="Disordered" evidence="7">
    <location>
        <begin position="157"/>
        <end position="310"/>
    </location>
</feature>
<feature type="compositionally biased region" description="Basic and acidic residues" evidence="7">
    <location>
        <begin position="86"/>
        <end position="105"/>
    </location>
</feature>
<feature type="compositionally biased region" description="Acidic residues" evidence="7">
    <location>
        <begin position="236"/>
        <end position="254"/>
    </location>
</feature>
<keyword evidence="13" id="KW-1185">Reference proteome</keyword>
<dbReference type="KEGG" id="mtr:25498158"/>
<feature type="compositionally biased region" description="Acidic residues" evidence="7">
    <location>
        <begin position="286"/>
        <end position="306"/>
    </location>
</feature>
<dbReference type="EC" id="3.6.4.12" evidence="11"/>
<evidence type="ECO:0000313" key="11">
    <source>
        <dbReference type="EMBL" id="RHN45587.1"/>
    </source>
</evidence>
<dbReference type="InterPro" id="IPR014001">
    <property type="entry name" value="Helicase_ATP-bd"/>
</dbReference>
<dbReference type="CDD" id="cd18793">
    <property type="entry name" value="SF2_C_SNF"/>
    <property type="match status" value="1"/>
</dbReference>
<feature type="region of interest" description="Disordered" evidence="7">
    <location>
        <begin position="44"/>
        <end position="68"/>
    </location>
</feature>
<dbReference type="SMART" id="SM00490">
    <property type="entry name" value="HELICc"/>
    <property type="match status" value="1"/>
</dbReference>
<reference evidence="11" key="5">
    <citation type="journal article" date="2018" name="Nat. Plants">
        <title>Whole-genome landscape of Medicago truncatula symbiotic genes.</title>
        <authorList>
            <person name="Pecrix Y."/>
            <person name="Gamas P."/>
            <person name="Carrere S."/>
        </authorList>
    </citation>
    <scope>NUCLEOTIDE SEQUENCE</scope>
    <source>
        <tissue evidence="11">Leaves</tissue>
    </source>
</reference>
<feature type="domain" description="Helicase ATP-binding" evidence="8">
    <location>
        <begin position="746"/>
        <end position="956"/>
    </location>
</feature>
<proteinExistence type="predicted"/>
<feature type="region of interest" description="Disordered" evidence="7">
    <location>
        <begin position="452"/>
        <end position="499"/>
    </location>
</feature>
<evidence type="ECO:0000259" key="8">
    <source>
        <dbReference type="PROSITE" id="PS51192"/>
    </source>
</evidence>
<evidence type="ECO:0000256" key="2">
    <source>
        <dbReference type="ARBA" id="ARBA00022741"/>
    </source>
</evidence>
<dbReference type="InterPro" id="IPR027417">
    <property type="entry name" value="P-loop_NTPase"/>
</dbReference>
<protein>
    <submittedName>
        <fullName evidence="11">Putative DNA helicase chromatin remodeling SNF2 family</fullName>
        <ecNumber evidence="11">3.6.4.12</ecNumber>
    </submittedName>
    <submittedName>
        <fullName evidence="10">SNF2 family amino-terminal protein</fullName>
    </submittedName>
</protein>
<dbReference type="Proteomes" id="UP000265566">
    <property type="component" value="Chromosome 7"/>
</dbReference>
<name>A0A072U020_MEDTR</name>
<reference evidence="10 13" key="2">
    <citation type="journal article" date="2014" name="BMC Genomics">
        <title>An improved genome release (version Mt4.0) for the model legume Medicago truncatula.</title>
        <authorList>
            <person name="Tang H."/>
            <person name="Krishnakumar V."/>
            <person name="Bidwell S."/>
            <person name="Rosen B."/>
            <person name="Chan A."/>
            <person name="Zhou S."/>
            <person name="Gentzbittel L."/>
            <person name="Childs K.L."/>
            <person name="Yandell M."/>
            <person name="Gundlach H."/>
            <person name="Mayer K.F."/>
            <person name="Schwartz D.C."/>
            <person name="Town C.D."/>
        </authorList>
    </citation>
    <scope>GENOME REANNOTATION</scope>
    <source>
        <strain evidence="10">A17</strain>
        <strain evidence="12 13">cv. Jemalong A17</strain>
    </source>
</reference>
<dbReference type="GO" id="GO:0005524">
    <property type="term" value="F:ATP binding"/>
    <property type="evidence" value="ECO:0007669"/>
    <property type="project" value="UniProtKB-KW"/>
</dbReference>
<feature type="compositionally biased region" description="Basic and acidic residues" evidence="7">
    <location>
        <begin position="269"/>
        <end position="280"/>
    </location>
</feature>
<gene>
    <name evidence="12" type="primary">25498158</name>
    <name evidence="10" type="ordered locus">MTR_7g050445</name>
    <name evidence="11" type="ORF">MtrunA17_Chr7g0232971</name>
</gene>
<feature type="region of interest" description="Disordered" evidence="7">
    <location>
        <begin position="81"/>
        <end position="119"/>
    </location>
</feature>
<feature type="compositionally biased region" description="Acidic residues" evidence="7">
    <location>
        <begin position="181"/>
        <end position="229"/>
    </location>
</feature>
<dbReference type="Pfam" id="PF00176">
    <property type="entry name" value="SNF2-rel_dom"/>
    <property type="match status" value="1"/>
</dbReference>
<evidence type="ECO:0000256" key="1">
    <source>
        <dbReference type="ARBA" id="ARBA00004123"/>
    </source>
</evidence>
<keyword evidence="3 11" id="KW-0378">Hydrolase</keyword>
<evidence type="ECO:0000313" key="13">
    <source>
        <dbReference type="Proteomes" id="UP000002051"/>
    </source>
</evidence>
<dbReference type="SUPFAM" id="SSF52540">
    <property type="entry name" value="P-loop containing nucleoside triphosphate hydrolases"/>
    <property type="match status" value="2"/>
</dbReference>
<dbReference type="PANTHER" id="PTHR45821">
    <property type="entry name" value="SNF2 DOMAIN-CONTAINING PROTEIN CLASSY 2-RELATED"/>
    <property type="match status" value="1"/>
</dbReference>
<dbReference type="Gene3D" id="3.40.50.300">
    <property type="entry name" value="P-loop containing nucleotide triphosphate hydrolases"/>
    <property type="match status" value="1"/>
</dbReference>
<dbReference type="GO" id="GO:0080188">
    <property type="term" value="P:gene silencing by siRNA-directed DNA methylation"/>
    <property type="evidence" value="ECO:0007669"/>
    <property type="project" value="InterPro"/>
</dbReference>
<dbReference type="PROSITE" id="PS51194">
    <property type="entry name" value="HELICASE_CTER"/>
    <property type="match status" value="1"/>
</dbReference>
<feature type="compositionally biased region" description="Basic and acidic residues" evidence="7">
    <location>
        <begin position="477"/>
        <end position="499"/>
    </location>
</feature>
<dbReference type="EnsemblPlants" id="KEH22453">
    <property type="protein sequence ID" value="KEH22453"/>
    <property type="gene ID" value="MTR_7g050445"/>
</dbReference>
<dbReference type="GO" id="GO:0003678">
    <property type="term" value="F:DNA helicase activity"/>
    <property type="evidence" value="ECO:0007669"/>
    <property type="project" value="UniProtKB-EC"/>
</dbReference>
<dbReference type="HOGENOM" id="CLU_004404_0_0_1"/>
<dbReference type="InterPro" id="IPR001650">
    <property type="entry name" value="Helicase_C-like"/>
</dbReference>
<dbReference type="SMART" id="SM00487">
    <property type="entry name" value="DEXDc"/>
    <property type="match status" value="1"/>
</dbReference>
<accession>A0A072U020</accession>
<dbReference type="GO" id="GO:0005634">
    <property type="term" value="C:nucleus"/>
    <property type="evidence" value="ECO:0007669"/>
    <property type="project" value="UniProtKB-SubCell"/>
</dbReference>
<evidence type="ECO:0000256" key="4">
    <source>
        <dbReference type="ARBA" id="ARBA00022806"/>
    </source>
</evidence>
<dbReference type="PANTHER" id="PTHR45821:SF5">
    <property type="entry name" value="SNF2 DOMAIN-CONTAINING PROTEIN CLASSY 4"/>
    <property type="match status" value="1"/>
</dbReference>
<evidence type="ECO:0000256" key="3">
    <source>
        <dbReference type="ARBA" id="ARBA00022801"/>
    </source>
</evidence>
<evidence type="ECO:0000313" key="12">
    <source>
        <dbReference type="EnsemblPlants" id="KEH22453"/>
    </source>
</evidence>